<dbReference type="InterPro" id="IPR055272">
    <property type="entry name" value="POPDC1-3_dom"/>
</dbReference>
<feature type="compositionally biased region" description="Low complexity" evidence="7">
    <location>
        <begin position="293"/>
        <end position="311"/>
    </location>
</feature>
<accession>A0AAU9IU74</accession>
<keyword evidence="4 8" id="KW-0812">Transmembrane</keyword>
<feature type="domain" description="POPDC1-3" evidence="9">
    <location>
        <begin position="4"/>
        <end position="107"/>
    </location>
</feature>
<feature type="transmembrane region" description="Helical" evidence="8">
    <location>
        <begin position="25"/>
        <end position="46"/>
    </location>
</feature>
<evidence type="ECO:0000256" key="6">
    <source>
        <dbReference type="ARBA" id="ARBA00023136"/>
    </source>
</evidence>
<sequence length="319" mass="36528">MAASHWLVQLAQAFFTISYIQWNQLYLRICIVAAQTCIFLFGLIVLPYSVDTMVWSGSQILITLIHIFLIFFKMHKVRFEQHYDQLYTNVFKDVMNRWEFKLLKDNCITRERARVDGTQIIKAGNPFDDLIIVADLEASNSHLELLRVTNSEGEEEVLVERMGNWSWVGVVEYVTMYESGLKRKVTFREDGNGLDYGVTLNTKKAGRGAVYYRVNVKNLLKLYQNKTHGLSIKNAILARMLGAVSHTVVQTQFSYAKLMKKIVRGARHHTKRENSTENAIQLEIIETNRPLNSQGSESSSSDHVSDPAISSEESIDNLR</sequence>
<evidence type="ECO:0000256" key="3">
    <source>
        <dbReference type="ARBA" id="ARBA00022475"/>
    </source>
</evidence>
<dbReference type="GO" id="GO:0030552">
    <property type="term" value="F:cAMP binding"/>
    <property type="evidence" value="ECO:0007669"/>
    <property type="project" value="TreeGrafter"/>
</dbReference>
<proteinExistence type="predicted"/>
<evidence type="ECO:0000259" key="9">
    <source>
        <dbReference type="Pfam" id="PF04831"/>
    </source>
</evidence>
<organism evidence="10 11">
    <name type="scientific">Blepharisma stoltei</name>
    <dbReference type="NCBI Taxonomy" id="1481888"/>
    <lineage>
        <taxon>Eukaryota</taxon>
        <taxon>Sar</taxon>
        <taxon>Alveolata</taxon>
        <taxon>Ciliophora</taxon>
        <taxon>Postciliodesmatophora</taxon>
        <taxon>Heterotrichea</taxon>
        <taxon>Heterotrichida</taxon>
        <taxon>Blepharismidae</taxon>
        <taxon>Blepharisma</taxon>
    </lineage>
</organism>
<dbReference type="GO" id="GO:0005886">
    <property type="term" value="C:plasma membrane"/>
    <property type="evidence" value="ECO:0007669"/>
    <property type="project" value="UniProtKB-SubCell"/>
</dbReference>
<keyword evidence="5 8" id="KW-1133">Transmembrane helix</keyword>
<evidence type="ECO:0000313" key="10">
    <source>
        <dbReference type="EMBL" id="CAG9316662.1"/>
    </source>
</evidence>
<dbReference type="Proteomes" id="UP001162131">
    <property type="component" value="Unassembled WGS sequence"/>
</dbReference>
<dbReference type="InterPro" id="IPR006916">
    <property type="entry name" value="POPDC1-3"/>
</dbReference>
<protein>
    <recommendedName>
        <fullName evidence="9">POPDC1-3 domain-containing protein</fullName>
    </recommendedName>
</protein>
<dbReference type="PANTHER" id="PTHR12101:SF17">
    <property type="entry name" value="BLOOD VESSEL EPICARDIAL SUBSTANCE"/>
    <property type="match status" value="1"/>
</dbReference>
<dbReference type="PANTHER" id="PTHR12101">
    <property type="entry name" value="POPEYE DOMAIN CONTAINING PROTEIN"/>
    <property type="match status" value="1"/>
</dbReference>
<dbReference type="EMBL" id="CAJZBQ010000016">
    <property type="protein sequence ID" value="CAG9316662.1"/>
    <property type="molecule type" value="Genomic_DNA"/>
</dbReference>
<dbReference type="AlphaFoldDB" id="A0AAU9IU74"/>
<keyword evidence="3" id="KW-1003">Cell membrane</keyword>
<name>A0AAU9IU74_9CILI</name>
<evidence type="ECO:0000313" key="11">
    <source>
        <dbReference type="Proteomes" id="UP001162131"/>
    </source>
</evidence>
<keyword evidence="11" id="KW-1185">Reference proteome</keyword>
<dbReference type="Pfam" id="PF04831">
    <property type="entry name" value="POPDC1-3"/>
    <property type="match status" value="1"/>
</dbReference>
<feature type="region of interest" description="Disordered" evidence="7">
    <location>
        <begin position="287"/>
        <end position="319"/>
    </location>
</feature>
<evidence type="ECO:0000256" key="7">
    <source>
        <dbReference type="SAM" id="MobiDB-lite"/>
    </source>
</evidence>
<evidence type="ECO:0000256" key="1">
    <source>
        <dbReference type="ARBA" id="ARBA00004141"/>
    </source>
</evidence>
<comment type="caution">
    <text evidence="10">The sequence shown here is derived from an EMBL/GenBank/DDBJ whole genome shotgun (WGS) entry which is preliminary data.</text>
</comment>
<evidence type="ECO:0000256" key="8">
    <source>
        <dbReference type="SAM" id="Phobius"/>
    </source>
</evidence>
<evidence type="ECO:0000256" key="4">
    <source>
        <dbReference type="ARBA" id="ARBA00022692"/>
    </source>
</evidence>
<comment type="subcellular location">
    <subcellularLocation>
        <location evidence="2">Cell membrane</location>
    </subcellularLocation>
    <subcellularLocation>
        <location evidence="1">Membrane</location>
        <topology evidence="1">Multi-pass membrane protein</topology>
    </subcellularLocation>
</comment>
<evidence type="ECO:0000256" key="5">
    <source>
        <dbReference type="ARBA" id="ARBA00022989"/>
    </source>
</evidence>
<keyword evidence="6 8" id="KW-0472">Membrane</keyword>
<evidence type="ECO:0000256" key="2">
    <source>
        <dbReference type="ARBA" id="ARBA00004236"/>
    </source>
</evidence>
<reference evidence="10" key="1">
    <citation type="submission" date="2021-09" db="EMBL/GenBank/DDBJ databases">
        <authorList>
            <consortium name="AG Swart"/>
            <person name="Singh M."/>
            <person name="Singh A."/>
            <person name="Seah K."/>
            <person name="Emmerich C."/>
        </authorList>
    </citation>
    <scope>NUCLEOTIDE SEQUENCE</scope>
    <source>
        <strain evidence="10">ATCC30299</strain>
    </source>
</reference>
<feature type="transmembrane region" description="Helical" evidence="8">
    <location>
        <begin position="52"/>
        <end position="72"/>
    </location>
</feature>
<gene>
    <name evidence="10" type="ORF">BSTOLATCC_MIC16770</name>
</gene>